<dbReference type="HOGENOM" id="CLU_2396491_0_0_11"/>
<name>A4TCZ1_MYCGI</name>
<proteinExistence type="predicted"/>
<reference evidence="2" key="2">
    <citation type="journal article" date="2013" name="PLoS ONE">
        <title>A Gene Expression Study of the Activities of Aromatic Ring-Cleavage Dioxygenases in Mycobacterium gilvum PYR-GCK to Changes in Salinity and pH during Pyrene Degradation.</title>
        <authorList>
            <person name="Badejo A.C."/>
            <person name="Badejo A.O."/>
            <person name="Shin K.H."/>
            <person name="Chai Y.G."/>
        </authorList>
    </citation>
    <scope>NUCLEOTIDE SEQUENCE [LARGE SCALE GENOMIC DNA]</scope>
    <source>
        <strain evidence="2">PYR-GCK</strain>
    </source>
</reference>
<sequence>MRVQRRCVGLMCQTSGIVAPVSPLDHRHRRGRHRFGGALHLRRNVDAVAMIASPSRGAAAEVNSGDHPAHRTGGERRHRPAARGPLPHQPCEV</sequence>
<reference evidence="2" key="1">
    <citation type="submission" date="2007-04" db="EMBL/GenBank/DDBJ databases">
        <authorList>
            <consortium name="US DOE Joint Genome Institute"/>
            <person name="Copeland A."/>
            <person name="Lucas S."/>
            <person name="Lapidus A."/>
            <person name="Barry K."/>
            <person name="Detter J.C."/>
            <person name="Glavina del Rio T."/>
            <person name="Hammon N."/>
            <person name="Israni S."/>
            <person name="Dalin E."/>
            <person name="Tice H."/>
            <person name="Pitluck S."/>
            <person name="Chain P."/>
            <person name="Malfatti S."/>
            <person name="Shin M."/>
            <person name="Vergez L."/>
            <person name="Schmutz J."/>
            <person name="Larimer F."/>
            <person name="Land M."/>
            <person name="Hauser L."/>
            <person name="Kyrpides N."/>
            <person name="Mikhailova N."/>
            <person name="Miller C."/>
            <person name="Richardson P."/>
        </authorList>
    </citation>
    <scope>NUCLEOTIDE SEQUENCE</scope>
    <source>
        <strain evidence="2">PYR-GCK</strain>
    </source>
</reference>
<dbReference type="STRING" id="350054.Mflv_3850"/>
<evidence type="ECO:0000313" key="2">
    <source>
        <dbReference type="EMBL" id="ABP46322.1"/>
    </source>
</evidence>
<gene>
    <name evidence="2" type="ordered locus">Mflv_3850</name>
</gene>
<organism evidence="2">
    <name type="scientific">Mycolicibacterium gilvum (strain PYR-GCK)</name>
    <name type="common">Mycobacterium gilvum (strain PYR-GCK)</name>
    <dbReference type="NCBI Taxonomy" id="350054"/>
    <lineage>
        <taxon>Bacteria</taxon>
        <taxon>Bacillati</taxon>
        <taxon>Actinomycetota</taxon>
        <taxon>Actinomycetes</taxon>
        <taxon>Mycobacteriales</taxon>
        <taxon>Mycobacteriaceae</taxon>
        <taxon>Mycolicibacterium</taxon>
    </lineage>
</organism>
<dbReference type="EMBL" id="CP000656">
    <property type="protein sequence ID" value="ABP46322.1"/>
    <property type="molecule type" value="Genomic_DNA"/>
</dbReference>
<dbReference type="KEGG" id="mgi:Mflv_3850"/>
<evidence type="ECO:0000256" key="1">
    <source>
        <dbReference type="SAM" id="MobiDB-lite"/>
    </source>
</evidence>
<dbReference type="AlphaFoldDB" id="A4TCZ1"/>
<feature type="region of interest" description="Disordered" evidence="1">
    <location>
        <begin position="56"/>
        <end position="93"/>
    </location>
</feature>
<protein>
    <submittedName>
        <fullName evidence="2">Uncharacterized protein</fullName>
    </submittedName>
</protein>
<accession>A4TCZ1</accession>